<reference evidence="1" key="1">
    <citation type="submission" date="2023-03" db="EMBL/GenBank/DDBJ databases">
        <title>Massive genome expansion in bonnet fungi (Mycena s.s.) driven by repeated elements and novel gene families across ecological guilds.</title>
        <authorList>
            <consortium name="Lawrence Berkeley National Laboratory"/>
            <person name="Harder C.B."/>
            <person name="Miyauchi S."/>
            <person name="Viragh M."/>
            <person name="Kuo A."/>
            <person name="Thoen E."/>
            <person name="Andreopoulos B."/>
            <person name="Lu D."/>
            <person name="Skrede I."/>
            <person name="Drula E."/>
            <person name="Henrissat B."/>
            <person name="Morin E."/>
            <person name="Kohler A."/>
            <person name="Barry K."/>
            <person name="LaButti K."/>
            <person name="Morin E."/>
            <person name="Salamov A."/>
            <person name="Lipzen A."/>
            <person name="Mereny Z."/>
            <person name="Hegedus B."/>
            <person name="Baldrian P."/>
            <person name="Stursova M."/>
            <person name="Weitz H."/>
            <person name="Taylor A."/>
            <person name="Grigoriev I.V."/>
            <person name="Nagy L.G."/>
            <person name="Martin F."/>
            <person name="Kauserud H."/>
        </authorList>
    </citation>
    <scope>NUCLEOTIDE SEQUENCE</scope>
    <source>
        <strain evidence="1">CBHHK182m</strain>
    </source>
</reference>
<evidence type="ECO:0000313" key="1">
    <source>
        <dbReference type="EMBL" id="KAJ7738321.1"/>
    </source>
</evidence>
<name>A0AAD7MYP9_9AGAR</name>
<dbReference type="Proteomes" id="UP001215598">
    <property type="component" value="Unassembled WGS sequence"/>
</dbReference>
<organism evidence="1 2">
    <name type="scientific">Mycena metata</name>
    <dbReference type="NCBI Taxonomy" id="1033252"/>
    <lineage>
        <taxon>Eukaryota</taxon>
        <taxon>Fungi</taxon>
        <taxon>Dikarya</taxon>
        <taxon>Basidiomycota</taxon>
        <taxon>Agaricomycotina</taxon>
        <taxon>Agaricomycetes</taxon>
        <taxon>Agaricomycetidae</taxon>
        <taxon>Agaricales</taxon>
        <taxon>Marasmiineae</taxon>
        <taxon>Mycenaceae</taxon>
        <taxon>Mycena</taxon>
    </lineage>
</organism>
<evidence type="ECO:0008006" key="3">
    <source>
        <dbReference type="Google" id="ProtNLM"/>
    </source>
</evidence>
<gene>
    <name evidence="1" type="ORF">B0H16DRAFT_95808</name>
</gene>
<dbReference type="AlphaFoldDB" id="A0AAD7MYP9"/>
<evidence type="ECO:0000313" key="2">
    <source>
        <dbReference type="Proteomes" id="UP001215598"/>
    </source>
</evidence>
<sequence>MSAIDALNARIEEPSFAIEAQKQVLRDLETSRNDARRDLNAICDPIARLPVEISSEIFTQCLASPPFPNVGIAPLLFLGICRLWKDIALSTPTLWTALHSTTPAASGFPALFETWLSRARSLPLSVSLYGHITAEVSAVFKKHAPRLRILELSLDSSEQLKEMIIAQFP</sequence>
<dbReference type="EMBL" id="JARKIB010000112">
    <property type="protein sequence ID" value="KAJ7738321.1"/>
    <property type="molecule type" value="Genomic_DNA"/>
</dbReference>
<keyword evidence="2" id="KW-1185">Reference proteome</keyword>
<feature type="non-terminal residue" evidence="1">
    <location>
        <position position="169"/>
    </location>
</feature>
<comment type="caution">
    <text evidence="1">The sequence shown here is derived from an EMBL/GenBank/DDBJ whole genome shotgun (WGS) entry which is preliminary data.</text>
</comment>
<accession>A0AAD7MYP9</accession>
<protein>
    <recommendedName>
        <fullName evidence="3">F-box domain-containing protein</fullName>
    </recommendedName>
</protein>
<proteinExistence type="predicted"/>